<accession>A0A315ZE23</accession>
<proteinExistence type="predicted"/>
<dbReference type="OrthoDB" id="560233at2"/>
<dbReference type="EMBL" id="QGDO01000001">
    <property type="protein sequence ID" value="PWJ43866.1"/>
    <property type="molecule type" value="Genomic_DNA"/>
</dbReference>
<dbReference type="Pfam" id="PF18320">
    <property type="entry name" value="Csc2"/>
    <property type="match status" value="1"/>
</dbReference>
<protein>
    <submittedName>
        <fullName evidence="1">CRISPR-associated protein Csc2</fullName>
    </submittedName>
</protein>
<evidence type="ECO:0000313" key="2">
    <source>
        <dbReference type="Proteomes" id="UP000245535"/>
    </source>
</evidence>
<keyword evidence="2" id="KW-1185">Reference proteome</keyword>
<name>A0A315ZE23_SEDFL</name>
<dbReference type="NCBIfam" id="TIGR03157">
    <property type="entry name" value="cas_Csc2"/>
    <property type="match status" value="1"/>
</dbReference>
<comment type="caution">
    <text evidence="1">The sequence shown here is derived from an EMBL/GenBank/DDBJ whole genome shotgun (WGS) entry which is preliminary data.</text>
</comment>
<evidence type="ECO:0000313" key="1">
    <source>
        <dbReference type="EMBL" id="PWJ43866.1"/>
    </source>
</evidence>
<organism evidence="1 2">
    <name type="scientific">Sediminitomix flava</name>
    <dbReference type="NCBI Taxonomy" id="379075"/>
    <lineage>
        <taxon>Bacteria</taxon>
        <taxon>Pseudomonadati</taxon>
        <taxon>Bacteroidota</taxon>
        <taxon>Cytophagia</taxon>
        <taxon>Cytophagales</taxon>
        <taxon>Flammeovirgaceae</taxon>
        <taxon>Sediminitomix</taxon>
    </lineage>
</organism>
<reference evidence="1 2" key="1">
    <citation type="submission" date="2018-03" db="EMBL/GenBank/DDBJ databases">
        <title>Genomic Encyclopedia of Archaeal and Bacterial Type Strains, Phase II (KMG-II): from individual species to whole genera.</title>
        <authorList>
            <person name="Goeker M."/>
        </authorList>
    </citation>
    <scope>NUCLEOTIDE SEQUENCE [LARGE SCALE GENOMIC DNA]</scope>
    <source>
        <strain evidence="1 2">DSM 28229</strain>
    </source>
</reference>
<gene>
    <name evidence="1" type="ORF">BC781_101212</name>
</gene>
<sequence length="315" mass="35878">MQSIFENIPAQLFRTNLKENKTGVFKIALVREVTGTLINRSNFADETITFRTQEGKTLIEIPARKLKAPEKLTGLKLCRQTNSVDEEVRYNVIKDSKQLANPNSILFGDSVTASGDAVGIKSRVIYDWTYSIRPCDDLVDTLQHNALSEGGTMYDEEEGKLRQSLFRVQYIMPQTYFPHFITIENATPELLFHLLSSIVFTQRYGAQTTTTGSNIRNHIVALGYDATEAPLNSFTFSNEWNQEEAVNLENVKEKMLSKMQSYYGKQLIQGEELESQIRGAWKEDLTEKYQMLQAKCEEYLKEIKVISTAKGKKGK</sequence>
<dbReference type="AlphaFoldDB" id="A0A315ZE23"/>
<dbReference type="RefSeq" id="WP_109615398.1">
    <property type="nucleotide sequence ID" value="NZ_QGDO01000001.1"/>
</dbReference>
<dbReference type="InterPro" id="IPR017574">
    <property type="entry name" value="CRISPR-assoc_prot_Cas7/Csc2"/>
</dbReference>
<dbReference type="Proteomes" id="UP000245535">
    <property type="component" value="Unassembled WGS sequence"/>
</dbReference>